<keyword evidence="4" id="KW-1185">Reference proteome</keyword>
<dbReference type="AlphaFoldDB" id="A0A6G0SZC4"/>
<evidence type="ECO:0000313" key="4">
    <source>
        <dbReference type="Proteomes" id="UP000475862"/>
    </source>
</evidence>
<dbReference type="Gene3D" id="3.90.320.10">
    <property type="match status" value="1"/>
</dbReference>
<keyword evidence="1" id="KW-0863">Zinc-finger</keyword>
<keyword evidence="1" id="KW-0862">Zinc</keyword>
<dbReference type="InterPro" id="IPR011604">
    <property type="entry name" value="PDDEXK-like_dom_sf"/>
</dbReference>
<evidence type="ECO:0000256" key="1">
    <source>
        <dbReference type="PROSITE-ProRule" id="PRU00325"/>
    </source>
</evidence>
<keyword evidence="1" id="KW-0479">Metal-binding</keyword>
<accession>A0A6G0SZC4</accession>
<dbReference type="EMBL" id="VYZN01000078">
    <property type="protein sequence ID" value="KAE9523679.1"/>
    <property type="molecule type" value="Genomic_DNA"/>
</dbReference>
<dbReference type="PANTHER" id="PTHR46609:SF8">
    <property type="entry name" value="YQAJ VIRAL RECOMBINASE DOMAIN-CONTAINING PROTEIN"/>
    <property type="match status" value="1"/>
</dbReference>
<proteinExistence type="predicted"/>
<organism evidence="3 4">
    <name type="scientific">Aphis glycines</name>
    <name type="common">Soybean aphid</name>
    <dbReference type="NCBI Taxonomy" id="307491"/>
    <lineage>
        <taxon>Eukaryota</taxon>
        <taxon>Metazoa</taxon>
        <taxon>Ecdysozoa</taxon>
        <taxon>Arthropoda</taxon>
        <taxon>Hexapoda</taxon>
        <taxon>Insecta</taxon>
        <taxon>Pterygota</taxon>
        <taxon>Neoptera</taxon>
        <taxon>Paraneoptera</taxon>
        <taxon>Hemiptera</taxon>
        <taxon>Sternorrhyncha</taxon>
        <taxon>Aphidomorpha</taxon>
        <taxon>Aphidoidea</taxon>
        <taxon>Aphididae</taxon>
        <taxon>Aphidini</taxon>
        <taxon>Aphis</taxon>
        <taxon>Aphis</taxon>
    </lineage>
</organism>
<dbReference type="Proteomes" id="UP000475862">
    <property type="component" value="Unassembled WGS sequence"/>
</dbReference>
<name>A0A6G0SZC4_APHGL</name>
<gene>
    <name evidence="3" type="ORF">AGLY_015897</name>
</gene>
<protein>
    <recommendedName>
        <fullName evidence="2">SWIM-type domain-containing protein</fullName>
    </recommendedName>
</protein>
<dbReference type="GO" id="GO:0008270">
    <property type="term" value="F:zinc ion binding"/>
    <property type="evidence" value="ECO:0007669"/>
    <property type="project" value="UniProtKB-KW"/>
</dbReference>
<dbReference type="GO" id="GO:0006281">
    <property type="term" value="P:DNA repair"/>
    <property type="evidence" value="ECO:0007669"/>
    <property type="project" value="UniProtKB-ARBA"/>
</dbReference>
<dbReference type="PROSITE" id="PS50966">
    <property type="entry name" value="ZF_SWIM"/>
    <property type="match status" value="1"/>
</dbReference>
<dbReference type="PANTHER" id="PTHR46609">
    <property type="entry name" value="EXONUCLEASE, PHAGE-TYPE/RECB, C-TERMINAL DOMAIN-CONTAINING PROTEIN"/>
    <property type="match status" value="1"/>
</dbReference>
<reference evidence="3 4" key="1">
    <citation type="submission" date="2019-08" db="EMBL/GenBank/DDBJ databases">
        <title>The genome of the soybean aphid Biotype 1, its phylome, world population structure and adaptation to the North American continent.</title>
        <authorList>
            <person name="Giordano R."/>
            <person name="Donthu R.K."/>
            <person name="Hernandez A.G."/>
            <person name="Wright C.L."/>
            <person name="Zimin A.V."/>
        </authorList>
    </citation>
    <scope>NUCLEOTIDE SEQUENCE [LARGE SCALE GENOMIC DNA]</scope>
    <source>
        <tissue evidence="3">Whole aphids</tissue>
    </source>
</reference>
<evidence type="ECO:0000259" key="2">
    <source>
        <dbReference type="PROSITE" id="PS50966"/>
    </source>
</evidence>
<evidence type="ECO:0000313" key="3">
    <source>
        <dbReference type="EMBL" id="KAE9523679.1"/>
    </source>
</evidence>
<dbReference type="InterPro" id="IPR011335">
    <property type="entry name" value="Restrct_endonuc-II-like"/>
</dbReference>
<sequence length="333" mass="39058">MKKKINQDEIHLNNDIIDFAKCTCAVGQTKCNHMTALLLHAHKNISVTNKECAWCKQKFNDDYRICTIDEFNLDKSNFVIKKINCDIKQMCFEKLKSSNHVVGFTWLLTPEPSNSLQNVSNLPPLESVLFFEEFRKTLDKKQFLNHYFNLDFKQIEEIAAQTEGQSDNIKWSFYRQYRIIARSYNLECHKSVLWDKHHEKVAIKEFKEKLNIHVQPTEASPDGLAVINGKPYCIEIKCPYKSHNQVLEQCSIEHTDYILKLNSNDNSSHTYILNTDHEYFSQIFMTKSVGSILVVWTTKSMVAIQIEANDDWKNNIDILLDFYQKQYVPWLLK</sequence>
<comment type="caution">
    <text evidence="3">The sequence shown here is derived from an EMBL/GenBank/DDBJ whole genome shotgun (WGS) entry which is preliminary data.</text>
</comment>
<feature type="domain" description="SWIM-type" evidence="2">
    <location>
        <begin position="8"/>
        <end position="42"/>
    </location>
</feature>
<dbReference type="OrthoDB" id="6155932at2759"/>
<dbReference type="InterPro" id="IPR051703">
    <property type="entry name" value="NF-kappa-B_Signaling_Reg"/>
</dbReference>
<dbReference type="SUPFAM" id="SSF52980">
    <property type="entry name" value="Restriction endonuclease-like"/>
    <property type="match status" value="1"/>
</dbReference>
<dbReference type="InterPro" id="IPR007527">
    <property type="entry name" value="Znf_SWIM"/>
</dbReference>